<organism evidence="4 5">
    <name type="scientific">Coccomyxa viridis</name>
    <dbReference type="NCBI Taxonomy" id="1274662"/>
    <lineage>
        <taxon>Eukaryota</taxon>
        <taxon>Viridiplantae</taxon>
        <taxon>Chlorophyta</taxon>
        <taxon>core chlorophytes</taxon>
        <taxon>Trebouxiophyceae</taxon>
        <taxon>Trebouxiophyceae incertae sedis</taxon>
        <taxon>Coccomyxaceae</taxon>
        <taxon>Coccomyxa</taxon>
    </lineage>
</organism>
<name>A0ABP1G8U1_9CHLO</name>
<keyword evidence="5" id="KW-1185">Reference proteome</keyword>
<dbReference type="InterPro" id="IPR036465">
    <property type="entry name" value="vWFA_dom_sf"/>
</dbReference>
<feature type="region of interest" description="Disordered" evidence="1">
    <location>
        <begin position="1"/>
        <end position="22"/>
    </location>
</feature>
<evidence type="ECO:0000259" key="3">
    <source>
        <dbReference type="Pfam" id="PF25043"/>
    </source>
</evidence>
<evidence type="ECO:0000313" key="4">
    <source>
        <dbReference type="EMBL" id="CAL5227770.1"/>
    </source>
</evidence>
<sequence length="849" mass="94003">MPKGNIGAAFQRPITEPLLSGPHNDYSLPEGFSSQLAGLKGQMLLEQLAAELKTKAAVTKLPQEPEPAPAAETAPLTKTFLEALLAPAATAGRQAASFNKTKIAEARRTRTENSAVTFAGSGNPLVDFFFQVVRTSSPEDIDDLLDRAWEHAPPETLQLVAHLRDVREGKGERERGWDAYIWLAQKHPRTLLVNLPEVAKVGFWKDLLQLLLRLCLGEDDWNEAACQKALQQTRKGANRDDRRVGKLQRLRVRKASLVSFAQGAYTEAAPALGAYTEAAPARRLEQPGGWRLASTRKTSRAPAAARGIRKGKKHSVSQGKAARMETIPKRGLDPVKEATFRQHQANFFAGQLKANMNQAAEARHQKALAAKQRVRRKLEEDKSFRVLYAAVALTFAEQLRQDLANLQAGRQVSSLCAKWAPTPKQAHDNQTLIATAIAELLYPAEQFRRPGMSACDYTELARRSYAKEYLKPLREAACVPEVKMAQGKWGEIDYERVASVCMKLNKGLFAEHDKERFLGYLEQVKKGEKKIASGALQPHELVQEAMRKGKSSYMSSYMHHSYLDSSDSDEDRTEEDVDAKEEGVDAEEAVMEAQWKSYVDKLRQSGELSSCLAVADVSGSMHGEPMQVAIALSLLTAAVAKPPFNQLICTFSATPKLHLVKGDTLVKQVQDVSRMKWGMNTNVDAVFDLILEKAVATRLKPEDMVGTIFIFSDMEFDQANVKPCNAPSSSYGAIVSSRVLGGTVVSRQPRVEKTNFESVKDKFEAAGYKLPQVVFWNLRASGFPGEKSTPVTYNQEGVALVSGFSGQLLKLFMDRPNDLTAWEEELSPETLMMKAIKGKGHYDSWRVVD</sequence>
<dbReference type="InterPro" id="IPR056690">
    <property type="entry name" value="DUF7788"/>
</dbReference>
<dbReference type="PANTHER" id="PTHR31373:SF27">
    <property type="entry name" value="TROVE DOMAIN-CONTAINING PROTEIN"/>
    <property type="match status" value="1"/>
</dbReference>
<dbReference type="EMBL" id="CAXHTA020000017">
    <property type="protein sequence ID" value="CAL5227770.1"/>
    <property type="molecule type" value="Genomic_DNA"/>
</dbReference>
<feature type="region of interest" description="Disordered" evidence="1">
    <location>
        <begin position="562"/>
        <end position="585"/>
    </location>
</feature>
<comment type="caution">
    <text evidence="4">The sequence shown here is derived from an EMBL/GenBank/DDBJ whole genome shotgun (WGS) entry which is preliminary data.</text>
</comment>
<dbReference type="InterPro" id="IPR011205">
    <property type="entry name" value="UCP015417_vWA"/>
</dbReference>
<feature type="region of interest" description="Disordered" evidence="1">
    <location>
        <begin position="294"/>
        <end position="322"/>
    </location>
</feature>
<reference evidence="4 5" key="1">
    <citation type="submission" date="2024-06" db="EMBL/GenBank/DDBJ databases">
        <authorList>
            <person name="Kraege A."/>
            <person name="Thomma B."/>
        </authorList>
    </citation>
    <scope>NUCLEOTIDE SEQUENCE [LARGE SCALE GENOMIC DNA]</scope>
</reference>
<feature type="domain" description="DUF7788" evidence="3">
    <location>
        <begin position="610"/>
        <end position="824"/>
    </location>
</feature>
<feature type="compositionally biased region" description="Acidic residues" evidence="1">
    <location>
        <begin position="566"/>
        <end position="585"/>
    </location>
</feature>
<dbReference type="Gene3D" id="3.40.50.410">
    <property type="entry name" value="von Willebrand factor, type A domain"/>
    <property type="match status" value="1"/>
</dbReference>
<accession>A0ABP1G8U1</accession>
<feature type="domain" description="DUF2828" evidence="2">
    <location>
        <begin position="111"/>
        <end position="608"/>
    </location>
</feature>
<dbReference type="Pfam" id="PF11443">
    <property type="entry name" value="DUF2828"/>
    <property type="match status" value="1"/>
</dbReference>
<evidence type="ECO:0000256" key="1">
    <source>
        <dbReference type="SAM" id="MobiDB-lite"/>
    </source>
</evidence>
<dbReference type="InterPro" id="IPR058580">
    <property type="entry name" value="DUF2828"/>
</dbReference>
<dbReference type="Proteomes" id="UP001497392">
    <property type="component" value="Unassembled WGS sequence"/>
</dbReference>
<evidence type="ECO:0000259" key="2">
    <source>
        <dbReference type="Pfam" id="PF11443"/>
    </source>
</evidence>
<gene>
    <name evidence="4" type="primary">g10790</name>
    <name evidence="4" type="ORF">VP750_LOCUS9676</name>
</gene>
<dbReference type="PIRSF" id="PIRSF015417">
    <property type="entry name" value="T31B5_30_vWA"/>
    <property type="match status" value="1"/>
</dbReference>
<proteinExistence type="predicted"/>
<evidence type="ECO:0000313" key="5">
    <source>
        <dbReference type="Proteomes" id="UP001497392"/>
    </source>
</evidence>
<dbReference type="Pfam" id="PF25043">
    <property type="entry name" value="DUF7788"/>
    <property type="match status" value="1"/>
</dbReference>
<dbReference type="PANTHER" id="PTHR31373">
    <property type="entry name" value="OS06G0652100 PROTEIN"/>
    <property type="match status" value="1"/>
</dbReference>
<protein>
    <submittedName>
        <fullName evidence="4">G10790 protein</fullName>
    </submittedName>
</protein>